<reference evidence="16" key="1">
    <citation type="submission" date="2021-01" db="EMBL/GenBank/DDBJ databases">
        <authorList>
            <person name="Corre E."/>
            <person name="Pelletier E."/>
            <person name="Niang G."/>
            <person name="Scheremetjew M."/>
            <person name="Finn R."/>
            <person name="Kale V."/>
            <person name="Holt S."/>
            <person name="Cochrane G."/>
            <person name="Meng A."/>
            <person name="Brown T."/>
            <person name="Cohen L."/>
        </authorList>
    </citation>
    <scope>NUCLEOTIDE SEQUENCE</scope>
    <source>
        <strain evidence="16">10249 10 AB</strain>
    </source>
</reference>
<dbReference type="PANTHER" id="PTHR10625:SF5">
    <property type="entry name" value="HISTONE DEACETYLASE"/>
    <property type="match status" value="1"/>
</dbReference>
<dbReference type="Pfam" id="PF12796">
    <property type="entry name" value="Ank_2"/>
    <property type="match status" value="1"/>
</dbReference>
<dbReference type="SUPFAM" id="SSF48403">
    <property type="entry name" value="Ankyrin repeat"/>
    <property type="match status" value="1"/>
</dbReference>
<evidence type="ECO:0000259" key="13">
    <source>
        <dbReference type="PROSITE" id="PS50090"/>
    </source>
</evidence>
<feature type="repeat" description="ANK" evidence="10">
    <location>
        <begin position="645"/>
        <end position="679"/>
    </location>
</feature>
<feature type="compositionally biased region" description="Polar residues" evidence="12">
    <location>
        <begin position="13"/>
        <end position="26"/>
    </location>
</feature>
<gene>
    <name evidence="16" type="ORF">PAUS00366_LOCUS3507</name>
</gene>
<sequence>MEPKSYYDYDANNPASQRPQHTQFLDLTNGEGGESRPGMAFHNDDVSNNLGNSRTIAAPVPPMRTSISLPRGGNSDAVIELGSKKFDVNTPGRLVETGQEHTGRWTHEEHEAFLIGYKMHGKEWKKVAAKVKTRTVVQTRTHAQKYFQKKAKEDKEDATHVAIGTASEARRGGSAVKKKQRMTPSTSRKIARSTSVANAAQVMLTLPRQGGVAPPLPPMNLNRPLEALSIPPGGHGFQTGTTATGKGNESKGIGAMPSQGRSIYQPSHGFSGDFANSAVTSQPRMTRALPTSSIEDISRTKPPMGNNDFLSGKSSRIGTNAFATRMKIVAPEHDSAGKRGKFPEPSPAACGKRKLDEIATARFLAGVAAKPPQSFNNMEQPLSQSDRLKRNTVSVTQRVHNPFGNNEDGTATPPPEEERNTTAITGAASKASNNYKPMGLESSMNAPDRLGLSLQIVNPEALKVSYGEIMEQKRDGLKSPVTPWEGQLKALVSEEKLKIPAKDATVRSLPTAPKMEPHGVHTSSSIHPICGPGSAYGRSLLHKAVCDMDFATVHSQLSSKPDYFDRRDEKGYCPIHSACALCLKNPKNSVRIPEIVRMLIAAGADASIRDPEGNTPLHWAARAGDKATTQLLLVKNNPKDAKNERGETPLHWAMRSGRVGIPVATILIENGARPSVWNSQFKRPIDVAADGFFDESDPVMEIRALDEKKKKLKKEQRQKLREAALERREARANLFECSSQSRTLVLYHPECLEHIPKAEGDWENPDRINSIMERIKGIRIGSDIPSIYQREIQISKEFERANLDLLSRVHSTEYLNFVNELSKDLERQQKEQNANSGRNKDDTSGPAPVVPFTPMVQRSVTKVEESSVKISEHSDTSFSVGSLRAARRAAGAVQHAVDCVLVGRHRNAFCVVRPPGHHAGINGLLDGGESCGFCIFNSVAAGAMHAISDKRLMCERCAIVDFDAHHGNGTEEIVRKCHDPGKLFFFSIHLYDNDRKGKRETKSFQYKFYPGTGDEDDLPLNIINVPITPLWKDSNQIPVGGTHNTRRQTRKRASQSDDGSSSETGTSRLSDAEVDPKLPRASSPTTSGSSGAGGGRQAYRKSIQSRLLPALRAFNPDLILISAGFDACKGDVGNAKHEIGGKEKMGIDLEPEDYAWTTSKVLEIADICCQGRVVSVLEGGYGRHPVSGVYNPAEPLDKSLFSDCAIRHAHAMIDPYNVEERFGSSRKNSL</sequence>
<dbReference type="InterPro" id="IPR037138">
    <property type="entry name" value="His_deacetylse_dom_sf"/>
</dbReference>
<dbReference type="Gene3D" id="1.10.10.60">
    <property type="entry name" value="Homeodomain-like"/>
    <property type="match status" value="1"/>
</dbReference>
<keyword evidence="6" id="KW-0156">Chromatin regulator</keyword>
<feature type="compositionally biased region" description="Polar residues" evidence="12">
    <location>
        <begin position="399"/>
        <end position="409"/>
    </location>
</feature>
<dbReference type="PROSITE" id="PS50297">
    <property type="entry name" value="ANK_REP_REGION"/>
    <property type="match status" value="2"/>
</dbReference>
<evidence type="ECO:0000256" key="2">
    <source>
        <dbReference type="ARBA" id="ARBA00007738"/>
    </source>
</evidence>
<comment type="similarity">
    <text evidence="2">Belongs to the histone deacetylase family. HD type 2 subfamily.</text>
</comment>
<dbReference type="EC" id="3.5.1.98" evidence="3"/>
<evidence type="ECO:0000256" key="4">
    <source>
        <dbReference type="ARBA" id="ARBA00022491"/>
    </source>
</evidence>
<dbReference type="InterPro" id="IPR017930">
    <property type="entry name" value="Myb_dom"/>
</dbReference>
<dbReference type="InterPro" id="IPR023801">
    <property type="entry name" value="His_deacetylse_dom"/>
</dbReference>
<keyword evidence="9" id="KW-0539">Nucleus</keyword>
<dbReference type="AlphaFoldDB" id="A0A7S4AC53"/>
<dbReference type="Pfam" id="PF00249">
    <property type="entry name" value="Myb_DNA-binding"/>
    <property type="match status" value="1"/>
</dbReference>
<dbReference type="PROSITE" id="PS50088">
    <property type="entry name" value="ANK_REPEAT"/>
    <property type="match status" value="2"/>
</dbReference>
<dbReference type="SUPFAM" id="SSF52768">
    <property type="entry name" value="Arginase/deacetylase"/>
    <property type="match status" value="2"/>
</dbReference>
<dbReference type="InterPro" id="IPR009057">
    <property type="entry name" value="Homeodomain-like_sf"/>
</dbReference>
<dbReference type="SUPFAM" id="SSF46689">
    <property type="entry name" value="Homeodomain-like"/>
    <property type="match status" value="1"/>
</dbReference>
<evidence type="ECO:0000256" key="7">
    <source>
        <dbReference type="ARBA" id="ARBA00023015"/>
    </source>
</evidence>
<evidence type="ECO:0000256" key="6">
    <source>
        <dbReference type="ARBA" id="ARBA00022853"/>
    </source>
</evidence>
<dbReference type="InterPro" id="IPR002110">
    <property type="entry name" value="Ankyrin_rpt"/>
</dbReference>
<evidence type="ECO:0000256" key="5">
    <source>
        <dbReference type="ARBA" id="ARBA00022801"/>
    </source>
</evidence>
<dbReference type="PANTHER" id="PTHR10625">
    <property type="entry name" value="HISTONE DEACETYLASE HDAC1-RELATED"/>
    <property type="match status" value="1"/>
</dbReference>
<evidence type="ECO:0000256" key="11">
    <source>
        <dbReference type="SAM" id="Coils"/>
    </source>
</evidence>
<evidence type="ECO:0000256" key="8">
    <source>
        <dbReference type="ARBA" id="ARBA00023163"/>
    </source>
</evidence>
<dbReference type="SMART" id="SM00717">
    <property type="entry name" value="SANT"/>
    <property type="match status" value="1"/>
</dbReference>
<dbReference type="GO" id="GO:0141221">
    <property type="term" value="F:histone deacetylase activity, hydrolytic mechanism"/>
    <property type="evidence" value="ECO:0007669"/>
    <property type="project" value="UniProtKB-EC"/>
</dbReference>
<evidence type="ECO:0000259" key="14">
    <source>
        <dbReference type="PROSITE" id="PS51293"/>
    </source>
</evidence>
<feature type="domain" description="Myb-like" evidence="13">
    <location>
        <begin position="103"/>
        <end position="147"/>
    </location>
</feature>
<feature type="region of interest" description="Disordered" evidence="12">
    <location>
        <begin position="1"/>
        <end position="52"/>
    </location>
</feature>
<keyword evidence="11" id="KW-0175">Coiled coil</keyword>
<dbReference type="Pfam" id="PF00850">
    <property type="entry name" value="Hist_deacetyl"/>
    <property type="match status" value="2"/>
</dbReference>
<dbReference type="InterPro" id="IPR023696">
    <property type="entry name" value="Ureohydrolase_dom_sf"/>
</dbReference>
<feature type="repeat" description="ANK" evidence="10">
    <location>
        <begin position="612"/>
        <end position="644"/>
    </location>
</feature>
<dbReference type="GO" id="GO:0005737">
    <property type="term" value="C:cytoplasm"/>
    <property type="evidence" value="ECO:0007669"/>
    <property type="project" value="TreeGrafter"/>
</dbReference>
<dbReference type="PROSITE" id="PS50090">
    <property type="entry name" value="MYB_LIKE"/>
    <property type="match status" value="1"/>
</dbReference>
<feature type="compositionally biased region" description="Basic residues" evidence="12">
    <location>
        <begin position="1044"/>
        <end position="1053"/>
    </location>
</feature>
<evidence type="ECO:0000313" key="16">
    <source>
        <dbReference type="EMBL" id="CAE0710780.1"/>
    </source>
</evidence>
<dbReference type="CDD" id="cd00167">
    <property type="entry name" value="SANT"/>
    <property type="match status" value="1"/>
</dbReference>
<feature type="region of interest" description="Disordered" evidence="12">
    <location>
        <begin position="1034"/>
        <end position="1098"/>
    </location>
</feature>
<feature type="domain" description="HTH myb-type" evidence="15">
    <location>
        <begin position="103"/>
        <end position="151"/>
    </location>
</feature>
<keyword evidence="4" id="KW-0678">Repressor</keyword>
<dbReference type="InterPro" id="IPR001005">
    <property type="entry name" value="SANT/Myb"/>
</dbReference>
<feature type="compositionally biased region" description="Low complexity" evidence="12">
    <location>
        <begin position="1079"/>
        <end position="1089"/>
    </location>
</feature>
<dbReference type="InterPro" id="IPR017884">
    <property type="entry name" value="SANT_dom"/>
</dbReference>
<evidence type="ECO:0000259" key="15">
    <source>
        <dbReference type="PROSITE" id="PS51294"/>
    </source>
</evidence>
<accession>A0A7S4AC53</accession>
<dbReference type="PROSITE" id="PS51294">
    <property type="entry name" value="HTH_MYB"/>
    <property type="match status" value="1"/>
</dbReference>
<comment type="subcellular location">
    <subcellularLocation>
        <location evidence="1">Nucleus</location>
    </subcellularLocation>
</comment>
<keyword evidence="10" id="KW-0040">ANK repeat</keyword>
<dbReference type="Gene3D" id="1.25.40.20">
    <property type="entry name" value="Ankyrin repeat-containing domain"/>
    <property type="match status" value="1"/>
</dbReference>
<name>A0A7S4AC53_9STRA</name>
<keyword evidence="5" id="KW-0378">Hydrolase</keyword>
<dbReference type="EMBL" id="HBIX01004442">
    <property type="protein sequence ID" value="CAE0710780.1"/>
    <property type="molecule type" value="Transcribed_RNA"/>
</dbReference>
<dbReference type="SMART" id="SM00248">
    <property type="entry name" value="ANK"/>
    <property type="match status" value="4"/>
</dbReference>
<dbReference type="GO" id="GO:0000118">
    <property type="term" value="C:histone deacetylase complex"/>
    <property type="evidence" value="ECO:0007669"/>
    <property type="project" value="TreeGrafter"/>
</dbReference>
<evidence type="ECO:0000256" key="1">
    <source>
        <dbReference type="ARBA" id="ARBA00004123"/>
    </source>
</evidence>
<protein>
    <recommendedName>
        <fullName evidence="3">histone deacetylase</fullName>
        <ecNumber evidence="3">3.5.1.98</ecNumber>
    </recommendedName>
</protein>
<evidence type="ECO:0000256" key="12">
    <source>
        <dbReference type="SAM" id="MobiDB-lite"/>
    </source>
</evidence>
<dbReference type="PROSITE" id="PS51293">
    <property type="entry name" value="SANT"/>
    <property type="match status" value="1"/>
</dbReference>
<organism evidence="16">
    <name type="scientific">Pseudo-nitzschia australis</name>
    <dbReference type="NCBI Taxonomy" id="44445"/>
    <lineage>
        <taxon>Eukaryota</taxon>
        <taxon>Sar</taxon>
        <taxon>Stramenopiles</taxon>
        <taxon>Ochrophyta</taxon>
        <taxon>Bacillariophyta</taxon>
        <taxon>Bacillariophyceae</taxon>
        <taxon>Bacillariophycidae</taxon>
        <taxon>Bacillariales</taxon>
        <taxon>Bacillariaceae</taxon>
        <taxon>Pseudo-nitzschia</taxon>
    </lineage>
</organism>
<evidence type="ECO:0000256" key="9">
    <source>
        <dbReference type="ARBA" id="ARBA00023242"/>
    </source>
</evidence>
<feature type="region of interest" description="Disordered" evidence="12">
    <location>
        <begin position="167"/>
        <end position="189"/>
    </location>
</feature>
<proteinExistence type="inferred from homology"/>
<feature type="coiled-coil region" evidence="11">
    <location>
        <begin position="702"/>
        <end position="733"/>
    </location>
</feature>
<keyword evidence="8" id="KW-0804">Transcription</keyword>
<keyword evidence="7" id="KW-0805">Transcription regulation</keyword>
<evidence type="ECO:0000256" key="3">
    <source>
        <dbReference type="ARBA" id="ARBA00012111"/>
    </source>
</evidence>
<dbReference type="InterPro" id="IPR036770">
    <property type="entry name" value="Ankyrin_rpt-contain_sf"/>
</dbReference>
<feature type="region of interest" description="Disordered" evidence="12">
    <location>
        <begin position="827"/>
        <end position="852"/>
    </location>
</feature>
<feature type="compositionally biased region" description="Low complexity" evidence="12">
    <location>
        <begin position="1056"/>
        <end position="1067"/>
    </location>
</feature>
<feature type="region of interest" description="Disordered" evidence="12">
    <location>
        <begin position="399"/>
        <end position="420"/>
    </location>
</feature>
<dbReference type="GO" id="GO:0040029">
    <property type="term" value="P:epigenetic regulation of gene expression"/>
    <property type="evidence" value="ECO:0007669"/>
    <property type="project" value="TreeGrafter"/>
</dbReference>
<dbReference type="Gene3D" id="3.40.800.20">
    <property type="entry name" value="Histone deacetylase domain"/>
    <property type="match status" value="1"/>
</dbReference>
<evidence type="ECO:0000256" key="10">
    <source>
        <dbReference type="PROSITE-ProRule" id="PRU00023"/>
    </source>
</evidence>
<feature type="domain" description="SANT" evidence="14">
    <location>
        <begin position="100"/>
        <end position="154"/>
    </location>
</feature>